<protein>
    <submittedName>
        <fullName evidence="2">Uncharacterized protein</fullName>
    </submittedName>
</protein>
<name>A0A0E9VFE7_ANGAN</name>
<feature type="signal peptide" evidence="1">
    <location>
        <begin position="1"/>
        <end position="21"/>
    </location>
</feature>
<sequence>MRLICWFIGAFLRQLIVTIAATQRSCCMLLSCPWTLYFWRDS</sequence>
<accession>A0A0E9VFE7</accession>
<reference evidence="2" key="2">
    <citation type="journal article" date="2015" name="Fish Shellfish Immunol.">
        <title>Early steps in the European eel (Anguilla anguilla)-Vibrio vulnificus interaction in the gills: Role of the RtxA13 toxin.</title>
        <authorList>
            <person name="Callol A."/>
            <person name="Pajuelo D."/>
            <person name="Ebbesson L."/>
            <person name="Teles M."/>
            <person name="MacKenzie S."/>
            <person name="Amaro C."/>
        </authorList>
    </citation>
    <scope>NUCLEOTIDE SEQUENCE</scope>
</reference>
<proteinExistence type="predicted"/>
<evidence type="ECO:0000313" key="2">
    <source>
        <dbReference type="EMBL" id="JAH75913.1"/>
    </source>
</evidence>
<dbReference type="AlphaFoldDB" id="A0A0E9VFE7"/>
<evidence type="ECO:0000256" key="1">
    <source>
        <dbReference type="SAM" id="SignalP"/>
    </source>
</evidence>
<reference evidence="2" key="1">
    <citation type="submission" date="2014-11" db="EMBL/GenBank/DDBJ databases">
        <authorList>
            <person name="Amaro Gonzalez C."/>
        </authorList>
    </citation>
    <scope>NUCLEOTIDE SEQUENCE</scope>
</reference>
<dbReference type="EMBL" id="GBXM01032664">
    <property type="protein sequence ID" value="JAH75913.1"/>
    <property type="molecule type" value="Transcribed_RNA"/>
</dbReference>
<keyword evidence="1" id="KW-0732">Signal</keyword>
<feature type="chain" id="PRO_5002433697" evidence="1">
    <location>
        <begin position="22"/>
        <end position="42"/>
    </location>
</feature>
<organism evidence="2">
    <name type="scientific">Anguilla anguilla</name>
    <name type="common">European freshwater eel</name>
    <name type="synonym">Muraena anguilla</name>
    <dbReference type="NCBI Taxonomy" id="7936"/>
    <lineage>
        <taxon>Eukaryota</taxon>
        <taxon>Metazoa</taxon>
        <taxon>Chordata</taxon>
        <taxon>Craniata</taxon>
        <taxon>Vertebrata</taxon>
        <taxon>Euteleostomi</taxon>
        <taxon>Actinopterygii</taxon>
        <taxon>Neopterygii</taxon>
        <taxon>Teleostei</taxon>
        <taxon>Anguilliformes</taxon>
        <taxon>Anguillidae</taxon>
        <taxon>Anguilla</taxon>
    </lineage>
</organism>